<gene>
    <name evidence="1" type="ORF">WH297_25165</name>
</gene>
<evidence type="ECO:0000313" key="1">
    <source>
        <dbReference type="EMBL" id="MEJ5022990.1"/>
    </source>
</evidence>
<dbReference type="RefSeq" id="WP_105545405.1">
    <property type="nucleotide sequence ID" value="NZ_JBBGZH010000003.1"/>
</dbReference>
<organism evidence="1 2">
    <name type="scientific">Ochrobactrum vermis</name>
    <dbReference type="NCBI Taxonomy" id="1827297"/>
    <lineage>
        <taxon>Bacteria</taxon>
        <taxon>Pseudomonadati</taxon>
        <taxon>Pseudomonadota</taxon>
        <taxon>Alphaproteobacteria</taxon>
        <taxon>Hyphomicrobiales</taxon>
        <taxon>Brucellaceae</taxon>
        <taxon>Brucella/Ochrobactrum group</taxon>
        <taxon>Ochrobactrum</taxon>
    </lineage>
</organism>
<dbReference type="InterPro" id="IPR018724">
    <property type="entry name" value="2OG-Fe_dioxygenase"/>
</dbReference>
<dbReference type="Pfam" id="PF10014">
    <property type="entry name" value="2OG-Fe_Oxy_2"/>
    <property type="match status" value="1"/>
</dbReference>
<dbReference type="Proteomes" id="UP001375812">
    <property type="component" value="Unassembled WGS sequence"/>
</dbReference>
<dbReference type="GO" id="GO:0051213">
    <property type="term" value="F:dioxygenase activity"/>
    <property type="evidence" value="ECO:0007669"/>
    <property type="project" value="UniProtKB-KW"/>
</dbReference>
<name>A0ABU8PN26_9HYPH</name>
<keyword evidence="1" id="KW-0223">Dioxygenase</keyword>
<evidence type="ECO:0000313" key="2">
    <source>
        <dbReference type="Proteomes" id="UP001375812"/>
    </source>
</evidence>
<sequence>MNAAEILDQCIRELKDSGFVRICASDMQELVGLSSMEEWSLFHDNWNSLGLDEYMADGGTYRRRSFAVFLVGPNFIWRRAHRPHYQDREHNPLNGGIARWFEPVDESLTNGELVNALLRTTRMIIDVDAHRLWYVEMHQFRIEARPDGPGLPTPEGLHRDGVDWVFMLAVERSGITGGVSQIHAPDGREISSFTLEDPFEAMVLDDHRVLHGVTPIHPRDSAVAGHRDILVVTFKQTTDWNP</sequence>
<accession>A0ABU8PN26</accession>
<protein>
    <submittedName>
        <fullName evidence="1">2OG-Fe dioxygenase family protein</fullName>
    </submittedName>
</protein>
<keyword evidence="1" id="KW-0560">Oxidoreductase</keyword>
<dbReference type="EMBL" id="JBBGZH010000003">
    <property type="protein sequence ID" value="MEJ5022990.1"/>
    <property type="molecule type" value="Genomic_DNA"/>
</dbReference>
<reference evidence="1 2" key="1">
    <citation type="submission" date="2023-12" db="EMBL/GenBank/DDBJ databases">
        <title>Gut-associated functions are favored during microbiome assembly across C. elegans life.</title>
        <authorList>
            <person name="Zimmermann J."/>
        </authorList>
    </citation>
    <scope>NUCLEOTIDE SEQUENCE [LARGE SCALE GENOMIC DNA]</scope>
    <source>
        <strain evidence="1 2">MYb71</strain>
    </source>
</reference>
<comment type="caution">
    <text evidence="1">The sequence shown here is derived from an EMBL/GenBank/DDBJ whole genome shotgun (WGS) entry which is preliminary data.</text>
</comment>
<dbReference type="Gene3D" id="2.60.120.620">
    <property type="entry name" value="q2cbj1_9rhob like domain"/>
    <property type="match status" value="1"/>
</dbReference>
<proteinExistence type="predicted"/>
<keyword evidence="2" id="KW-1185">Reference proteome</keyword>